<dbReference type="EMBL" id="KL198155">
    <property type="protein sequence ID" value="KDQ06116.1"/>
    <property type="molecule type" value="Genomic_DNA"/>
</dbReference>
<keyword evidence="5" id="KW-0732">Signal</keyword>
<dbReference type="GO" id="GO:0006629">
    <property type="term" value="P:lipid metabolic process"/>
    <property type="evidence" value="ECO:0007669"/>
    <property type="project" value="InterPro"/>
</dbReference>
<evidence type="ECO:0000256" key="2">
    <source>
        <dbReference type="ARBA" id="ARBA00043996"/>
    </source>
</evidence>
<name>A0A067M3F6_BOTB1</name>
<comment type="catalytic activity">
    <reaction evidence="3">
        <text>a diacylglycerol + H2O = a monoacylglycerol + a fatty acid + H(+)</text>
        <dbReference type="Rhea" id="RHEA:32731"/>
        <dbReference type="ChEBI" id="CHEBI:15377"/>
        <dbReference type="ChEBI" id="CHEBI:15378"/>
        <dbReference type="ChEBI" id="CHEBI:17408"/>
        <dbReference type="ChEBI" id="CHEBI:18035"/>
        <dbReference type="ChEBI" id="CHEBI:28868"/>
    </reaction>
</comment>
<feature type="signal peptide" evidence="5">
    <location>
        <begin position="1"/>
        <end position="19"/>
    </location>
</feature>
<dbReference type="CDD" id="cd00519">
    <property type="entry name" value="Lipase_3"/>
    <property type="match status" value="1"/>
</dbReference>
<keyword evidence="1" id="KW-1015">Disulfide bond</keyword>
<dbReference type="Proteomes" id="UP000027195">
    <property type="component" value="Unassembled WGS sequence"/>
</dbReference>
<dbReference type="InParanoid" id="A0A067M3F6"/>
<comment type="catalytic activity">
    <reaction evidence="4">
        <text>a monoacylglycerol + H2O = glycerol + a fatty acid + H(+)</text>
        <dbReference type="Rhea" id="RHEA:15245"/>
        <dbReference type="ChEBI" id="CHEBI:15377"/>
        <dbReference type="ChEBI" id="CHEBI:15378"/>
        <dbReference type="ChEBI" id="CHEBI:17408"/>
        <dbReference type="ChEBI" id="CHEBI:17754"/>
        <dbReference type="ChEBI" id="CHEBI:28868"/>
    </reaction>
</comment>
<dbReference type="InterPro" id="IPR002921">
    <property type="entry name" value="Fungal_lipase-type"/>
</dbReference>
<proteinExistence type="inferred from homology"/>
<evidence type="ECO:0000256" key="5">
    <source>
        <dbReference type="SAM" id="SignalP"/>
    </source>
</evidence>
<evidence type="ECO:0000259" key="6">
    <source>
        <dbReference type="Pfam" id="PF01764"/>
    </source>
</evidence>
<keyword evidence="8" id="KW-1185">Reference proteome</keyword>
<comment type="similarity">
    <text evidence="2">Belongs to the AB hydrolase superfamily. Lipase family. Class 3 subfamily.</text>
</comment>
<evidence type="ECO:0000256" key="3">
    <source>
        <dbReference type="ARBA" id="ARBA00047591"/>
    </source>
</evidence>
<dbReference type="Pfam" id="PF01764">
    <property type="entry name" value="Lipase_3"/>
    <property type="match status" value="1"/>
</dbReference>
<dbReference type="PANTHER" id="PTHR45856">
    <property type="entry name" value="ALPHA/BETA-HYDROLASES SUPERFAMILY PROTEIN"/>
    <property type="match status" value="1"/>
</dbReference>
<organism evidence="7 8">
    <name type="scientific">Botryobasidium botryosum (strain FD-172 SS1)</name>
    <dbReference type="NCBI Taxonomy" id="930990"/>
    <lineage>
        <taxon>Eukaryota</taxon>
        <taxon>Fungi</taxon>
        <taxon>Dikarya</taxon>
        <taxon>Basidiomycota</taxon>
        <taxon>Agaricomycotina</taxon>
        <taxon>Agaricomycetes</taxon>
        <taxon>Cantharellales</taxon>
        <taxon>Botryobasidiaceae</taxon>
        <taxon>Botryobasidium</taxon>
    </lineage>
</organism>
<evidence type="ECO:0000256" key="1">
    <source>
        <dbReference type="ARBA" id="ARBA00023157"/>
    </source>
</evidence>
<gene>
    <name evidence="7" type="ORF">BOTBODRAFT_141283</name>
</gene>
<dbReference type="SUPFAM" id="SSF53474">
    <property type="entry name" value="alpha/beta-Hydrolases"/>
    <property type="match status" value="1"/>
</dbReference>
<evidence type="ECO:0000256" key="4">
    <source>
        <dbReference type="ARBA" id="ARBA00048461"/>
    </source>
</evidence>
<dbReference type="HOGENOM" id="CLU_032957_9_1_1"/>
<reference evidence="8" key="1">
    <citation type="journal article" date="2014" name="Proc. Natl. Acad. Sci. U.S.A.">
        <title>Extensive sampling of basidiomycete genomes demonstrates inadequacy of the white-rot/brown-rot paradigm for wood decay fungi.</title>
        <authorList>
            <person name="Riley R."/>
            <person name="Salamov A.A."/>
            <person name="Brown D.W."/>
            <person name="Nagy L.G."/>
            <person name="Floudas D."/>
            <person name="Held B.W."/>
            <person name="Levasseur A."/>
            <person name="Lombard V."/>
            <person name="Morin E."/>
            <person name="Otillar R."/>
            <person name="Lindquist E.A."/>
            <person name="Sun H."/>
            <person name="LaButti K.M."/>
            <person name="Schmutz J."/>
            <person name="Jabbour D."/>
            <person name="Luo H."/>
            <person name="Baker S.E."/>
            <person name="Pisabarro A.G."/>
            <person name="Walton J.D."/>
            <person name="Blanchette R.A."/>
            <person name="Henrissat B."/>
            <person name="Martin F."/>
            <person name="Cullen D."/>
            <person name="Hibbett D.S."/>
            <person name="Grigoriev I.V."/>
        </authorList>
    </citation>
    <scope>NUCLEOTIDE SEQUENCE [LARGE SCALE GENOMIC DNA]</scope>
    <source>
        <strain evidence="8">FD-172 SS1</strain>
    </source>
</reference>
<accession>A0A067M3F6</accession>
<dbReference type="InterPro" id="IPR051218">
    <property type="entry name" value="Sec_MonoDiacylglyc_Lipase"/>
</dbReference>
<sequence>MFWSPVVAAAALGAVSVVAAPAASAAGGGIAVMSAAAVASFTPYAKFASAAYCPANKTRTWTCGSNCQATPGFIPHASGGDGDDEQYWYVGYDPTFLEAVVVGHEGTNPHELLPLLTDGNIVRRNLDPSLFPGVPSSVEAHSGFQDAHAKAAKDVLAAVQEALAAHKTSKVILVGHSLGAAIAVLDAIYLPLHLPSSISFTAVTFGLPRIGNSAFADYVDAHAHLSHITNKADPIPTIPGQGLGFAHPNGEKHIDESNAWIACAGHDNPNTECSTGAVPTIFSANLADHDGPYDGVTMGC</sequence>
<evidence type="ECO:0000313" key="8">
    <source>
        <dbReference type="Proteomes" id="UP000027195"/>
    </source>
</evidence>
<dbReference type="OrthoDB" id="426718at2759"/>
<feature type="domain" description="Fungal lipase-type" evidence="6">
    <location>
        <begin position="124"/>
        <end position="241"/>
    </location>
</feature>
<dbReference type="AlphaFoldDB" id="A0A067M3F6"/>
<feature type="chain" id="PRO_5001644330" description="Fungal lipase-type domain-containing protein" evidence="5">
    <location>
        <begin position="20"/>
        <end position="300"/>
    </location>
</feature>
<protein>
    <recommendedName>
        <fullName evidence="6">Fungal lipase-type domain-containing protein</fullName>
    </recommendedName>
</protein>
<dbReference type="Gene3D" id="3.40.50.1820">
    <property type="entry name" value="alpha/beta hydrolase"/>
    <property type="match status" value="1"/>
</dbReference>
<dbReference type="PANTHER" id="PTHR45856:SF25">
    <property type="entry name" value="FUNGAL LIPASE-LIKE DOMAIN-CONTAINING PROTEIN"/>
    <property type="match status" value="1"/>
</dbReference>
<evidence type="ECO:0000313" key="7">
    <source>
        <dbReference type="EMBL" id="KDQ06116.1"/>
    </source>
</evidence>
<dbReference type="InterPro" id="IPR029058">
    <property type="entry name" value="AB_hydrolase_fold"/>
</dbReference>